<name>A0AAD7NEF1_9AGAR</name>
<evidence type="ECO:0000313" key="3">
    <source>
        <dbReference type="Proteomes" id="UP001215598"/>
    </source>
</evidence>
<evidence type="ECO:0000313" key="2">
    <source>
        <dbReference type="EMBL" id="KAJ7756338.1"/>
    </source>
</evidence>
<proteinExistence type="predicted"/>
<feature type="region of interest" description="Disordered" evidence="1">
    <location>
        <begin position="312"/>
        <end position="338"/>
    </location>
</feature>
<protein>
    <submittedName>
        <fullName evidence="2">Uncharacterized protein</fullName>
    </submittedName>
</protein>
<comment type="caution">
    <text evidence="2">The sequence shown here is derived from an EMBL/GenBank/DDBJ whole genome shotgun (WGS) entry which is preliminary data.</text>
</comment>
<dbReference type="AlphaFoldDB" id="A0AAD7NEF1"/>
<evidence type="ECO:0000256" key="1">
    <source>
        <dbReference type="SAM" id="MobiDB-lite"/>
    </source>
</evidence>
<sequence>MSNITAFLGRCFPDKPGLGDQFFLWNYVHRKLVVIHTVGLEIRAGDDMAAHAKLTPIWLEKIQNLLHTIDFEHGDRRGYLIESPSGPRIIQKAIKPYRIPCDSLWMPHVDMTELEMTKIGAWDHVIGRAVWRGRETDVFIAYDDLGLRGIERTMNAKKALRGMDLTYEIVAHVFAGDALVGFLTESARMARPMRGSDRATVFAGLSKLERAGIVLHGITDDLRIVMDEKGGVKFTDLLHMRVYAKHERKQFEEDAQYAHWELVTKLFDDLGPLSASAPYWFLKPANIILATTPSPDRLLLITTRFQVDMPGADLHNSEAKNKARRKQSSKSARGNPKTLEIGSLQKGAMVLASLARAKASSPPPPYTKYPMSNGNLTSRVMLAEEYPATASIVELED</sequence>
<dbReference type="Proteomes" id="UP001215598">
    <property type="component" value="Unassembled WGS sequence"/>
</dbReference>
<accession>A0AAD7NEF1</accession>
<gene>
    <name evidence="2" type="ORF">B0H16DRAFT_1539581</name>
</gene>
<keyword evidence="3" id="KW-1185">Reference proteome</keyword>
<reference evidence="2" key="1">
    <citation type="submission" date="2023-03" db="EMBL/GenBank/DDBJ databases">
        <title>Massive genome expansion in bonnet fungi (Mycena s.s.) driven by repeated elements and novel gene families across ecological guilds.</title>
        <authorList>
            <consortium name="Lawrence Berkeley National Laboratory"/>
            <person name="Harder C.B."/>
            <person name="Miyauchi S."/>
            <person name="Viragh M."/>
            <person name="Kuo A."/>
            <person name="Thoen E."/>
            <person name="Andreopoulos B."/>
            <person name="Lu D."/>
            <person name="Skrede I."/>
            <person name="Drula E."/>
            <person name="Henrissat B."/>
            <person name="Morin E."/>
            <person name="Kohler A."/>
            <person name="Barry K."/>
            <person name="LaButti K."/>
            <person name="Morin E."/>
            <person name="Salamov A."/>
            <person name="Lipzen A."/>
            <person name="Mereny Z."/>
            <person name="Hegedus B."/>
            <person name="Baldrian P."/>
            <person name="Stursova M."/>
            <person name="Weitz H."/>
            <person name="Taylor A."/>
            <person name="Grigoriev I.V."/>
            <person name="Nagy L.G."/>
            <person name="Martin F."/>
            <person name="Kauserud H."/>
        </authorList>
    </citation>
    <scope>NUCLEOTIDE SEQUENCE</scope>
    <source>
        <strain evidence="2">CBHHK182m</strain>
    </source>
</reference>
<dbReference type="EMBL" id="JARKIB010000047">
    <property type="protein sequence ID" value="KAJ7756338.1"/>
    <property type="molecule type" value="Genomic_DNA"/>
</dbReference>
<organism evidence="2 3">
    <name type="scientific">Mycena metata</name>
    <dbReference type="NCBI Taxonomy" id="1033252"/>
    <lineage>
        <taxon>Eukaryota</taxon>
        <taxon>Fungi</taxon>
        <taxon>Dikarya</taxon>
        <taxon>Basidiomycota</taxon>
        <taxon>Agaricomycotina</taxon>
        <taxon>Agaricomycetes</taxon>
        <taxon>Agaricomycetidae</taxon>
        <taxon>Agaricales</taxon>
        <taxon>Marasmiineae</taxon>
        <taxon>Mycenaceae</taxon>
        <taxon>Mycena</taxon>
    </lineage>
</organism>